<evidence type="ECO:0000313" key="3">
    <source>
        <dbReference type="Proteomes" id="UP000260874"/>
    </source>
</evidence>
<feature type="region of interest" description="Disordered" evidence="1">
    <location>
        <begin position="24"/>
        <end position="47"/>
    </location>
</feature>
<dbReference type="AlphaFoldDB" id="A0A3E4Q7V1"/>
<accession>A0A3E4Q7V1</accession>
<dbReference type="Pfam" id="PF11888">
    <property type="entry name" value="DUF3408"/>
    <property type="match status" value="1"/>
</dbReference>
<dbReference type="Proteomes" id="UP000260874">
    <property type="component" value="Unassembled WGS sequence"/>
</dbReference>
<dbReference type="RefSeq" id="WP_117703222.1">
    <property type="nucleotide sequence ID" value="NZ_QSRB01000001.1"/>
</dbReference>
<evidence type="ECO:0000313" key="2">
    <source>
        <dbReference type="EMBL" id="RGK88363.1"/>
    </source>
</evidence>
<evidence type="ECO:0000256" key="1">
    <source>
        <dbReference type="SAM" id="MobiDB-lite"/>
    </source>
</evidence>
<dbReference type="InterPro" id="IPR021823">
    <property type="entry name" value="DUF3408"/>
</dbReference>
<proteinExistence type="predicted"/>
<gene>
    <name evidence="2" type="ORF">DXC91_02090</name>
</gene>
<dbReference type="EMBL" id="QSRB01000001">
    <property type="protein sequence ID" value="RGK88363.1"/>
    <property type="molecule type" value="Genomic_DNA"/>
</dbReference>
<reference evidence="2 3" key="1">
    <citation type="submission" date="2018-08" db="EMBL/GenBank/DDBJ databases">
        <title>A genome reference for cultivated species of the human gut microbiota.</title>
        <authorList>
            <person name="Zou Y."/>
            <person name="Xue W."/>
            <person name="Luo G."/>
        </authorList>
    </citation>
    <scope>NUCLEOTIDE SEQUENCE [LARGE SCALE GENOMIC DNA]</scope>
    <source>
        <strain evidence="2 3">TF09-22</strain>
    </source>
</reference>
<organism evidence="2 3">
    <name type="scientific">Bacteroides uniformis</name>
    <dbReference type="NCBI Taxonomy" id="820"/>
    <lineage>
        <taxon>Bacteria</taxon>
        <taxon>Pseudomonadati</taxon>
        <taxon>Bacteroidota</taxon>
        <taxon>Bacteroidia</taxon>
        <taxon>Bacteroidales</taxon>
        <taxon>Bacteroidaceae</taxon>
        <taxon>Bacteroides</taxon>
    </lineage>
</organism>
<name>A0A3E4Q7V1_BACUN</name>
<feature type="compositionally biased region" description="Basic and acidic residues" evidence="1">
    <location>
        <begin position="24"/>
        <end position="33"/>
    </location>
</feature>
<sequence length="180" mass="20656">MSKKFKNIENDEAFKNFKLEDYMPSMPEHKSEEVSSAVEQEPVEEAGSLFPVLDEPDTSAVLVAVSDTRIHEQVTVAESDDEAQETITDTDNILVERTIARRISSKQRRLSLDEYRATYLRVPKIADRKPVFVSGEVRDRLDEIVRRLGGRGMSVSGLIENLARQHLSFYENDIDQWRKL</sequence>
<protein>
    <submittedName>
        <fullName evidence="2">DUF3408 domain-containing protein</fullName>
    </submittedName>
</protein>
<comment type="caution">
    <text evidence="2">The sequence shown here is derived from an EMBL/GenBank/DDBJ whole genome shotgun (WGS) entry which is preliminary data.</text>
</comment>